<dbReference type="AlphaFoldDB" id="A0A644YBX6"/>
<sequence length="97" mass="11277">MLKEAEVRLGKLVEEHAVTKKAYEQAAKIMEETKNSAKEMRLGAIEYADDIMGTAEQRMREMQDTIEKEFQTMLGFYKESVNVIFENRQELKGVKKD</sequence>
<reference evidence="1" key="1">
    <citation type="submission" date="2019-08" db="EMBL/GenBank/DDBJ databases">
        <authorList>
            <person name="Kucharzyk K."/>
            <person name="Murdoch R.W."/>
            <person name="Higgins S."/>
            <person name="Loffler F."/>
        </authorList>
    </citation>
    <scope>NUCLEOTIDE SEQUENCE</scope>
</reference>
<name>A0A644YBX6_9ZZZZ</name>
<gene>
    <name evidence="1" type="ORF">SDC9_72567</name>
</gene>
<accession>A0A644YBX6</accession>
<organism evidence="1">
    <name type="scientific">bioreactor metagenome</name>
    <dbReference type="NCBI Taxonomy" id="1076179"/>
    <lineage>
        <taxon>unclassified sequences</taxon>
        <taxon>metagenomes</taxon>
        <taxon>ecological metagenomes</taxon>
    </lineage>
</organism>
<dbReference type="EMBL" id="VSSQ01004641">
    <property type="protein sequence ID" value="MPM26066.1"/>
    <property type="molecule type" value="Genomic_DNA"/>
</dbReference>
<proteinExistence type="predicted"/>
<comment type="caution">
    <text evidence="1">The sequence shown here is derived from an EMBL/GenBank/DDBJ whole genome shotgun (WGS) entry which is preliminary data.</text>
</comment>
<protein>
    <submittedName>
        <fullName evidence="1">Uncharacterized protein</fullName>
    </submittedName>
</protein>
<evidence type="ECO:0000313" key="1">
    <source>
        <dbReference type="EMBL" id="MPM26066.1"/>
    </source>
</evidence>